<organism evidence="1 2">
    <name type="scientific">Pristionchus mayeri</name>
    <dbReference type="NCBI Taxonomy" id="1317129"/>
    <lineage>
        <taxon>Eukaryota</taxon>
        <taxon>Metazoa</taxon>
        <taxon>Ecdysozoa</taxon>
        <taxon>Nematoda</taxon>
        <taxon>Chromadorea</taxon>
        <taxon>Rhabditida</taxon>
        <taxon>Rhabditina</taxon>
        <taxon>Diplogasteromorpha</taxon>
        <taxon>Diplogasteroidea</taxon>
        <taxon>Neodiplogasteridae</taxon>
        <taxon>Pristionchus</taxon>
    </lineage>
</organism>
<keyword evidence="2" id="KW-1185">Reference proteome</keyword>
<accession>A0AAN5D1H1</accession>
<dbReference type="AlphaFoldDB" id="A0AAN5D1H1"/>
<dbReference type="EMBL" id="BTRK01000005">
    <property type="protein sequence ID" value="GMR54813.1"/>
    <property type="molecule type" value="Genomic_DNA"/>
</dbReference>
<sequence length="83" mass="9523">MGIYSLEEFRPVAVHENRKNASTSILFLDLHRVVDSSQVRVADEMGVESLTVTSDEVTVETKCLKNREIEKRIEDHLRHANND</sequence>
<proteinExistence type="predicted"/>
<dbReference type="Proteomes" id="UP001328107">
    <property type="component" value="Unassembled WGS sequence"/>
</dbReference>
<evidence type="ECO:0000313" key="1">
    <source>
        <dbReference type="EMBL" id="GMR54813.1"/>
    </source>
</evidence>
<name>A0AAN5D1H1_9BILA</name>
<protein>
    <submittedName>
        <fullName evidence="1">Uncharacterized protein</fullName>
    </submittedName>
</protein>
<reference evidence="2" key="1">
    <citation type="submission" date="2022-10" db="EMBL/GenBank/DDBJ databases">
        <title>Genome assembly of Pristionchus species.</title>
        <authorList>
            <person name="Yoshida K."/>
            <person name="Sommer R.J."/>
        </authorList>
    </citation>
    <scope>NUCLEOTIDE SEQUENCE [LARGE SCALE GENOMIC DNA]</scope>
    <source>
        <strain evidence="2">RS5460</strain>
    </source>
</reference>
<feature type="non-terminal residue" evidence="1">
    <location>
        <position position="83"/>
    </location>
</feature>
<comment type="caution">
    <text evidence="1">The sequence shown here is derived from an EMBL/GenBank/DDBJ whole genome shotgun (WGS) entry which is preliminary data.</text>
</comment>
<gene>
    <name evidence="1" type="ORF">PMAYCL1PPCAC_25008</name>
</gene>
<evidence type="ECO:0000313" key="2">
    <source>
        <dbReference type="Proteomes" id="UP001328107"/>
    </source>
</evidence>